<sequence>MKRVLSIAAAIWTLGIAATADEGTDLGQQLSNPVSDLISLPFQLNYDEGQGAGNGSRFTFNIQPVVPIALSPDWNLISRTILPVISQDNVIGGTSQSGIGDIVQSFFFSPSRPTANGLIWGVGPVFLLPTATDNALGVDTFGAGITGVALKQTGRWTYGALANHIWDISGPASINATFFQPFLAYAGNNNWTYTINSESTYDWNTDQASVPINVVVSKLVKFGNRPVSLGLGVRRYVDSAPGGPSGWGGRLVMTFLFPK</sequence>
<dbReference type="RefSeq" id="WP_093092214.1">
    <property type="nucleotide sequence ID" value="NZ_FOTQ01000001.1"/>
</dbReference>
<reference evidence="2 3" key="1">
    <citation type="submission" date="2016-10" db="EMBL/GenBank/DDBJ databases">
        <authorList>
            <person name="de Groot N.N."/>
        </authorList>
    </citation>
    <scope>NUCLEOTIDE SEQUENCE [LARGE SCALE GENOMIC DNA]</scope>
    <source>
        <strain evidence="2 3">DSM 15283</strain>
    </source>
</reference>
<dbReference type="Proteomes" id="UP000199144">
    <property type="component" value="Unassembled WGS sequence"/>
</dbReference>
<keyword evidence="1" id="KW-0732">Signal</keyword>
<dbReference type="OrthoDB" id="9809066at2"/>
<protein>
    <recommendedName>
        <fullName evidence="4">MetA-pathway of phenol degradation</fullName>
    </recommendedName>
</protein>
<feature type="signal peptide" evidence="1">
    <location>
        <begin position="1"/>
        <end position="20"/>
    </location>
</feature>
<accession>A0A1I4KFS8</accession>
<evidence type="ECO:0000256" key="1">
    <source>
        <dbReference type="SAM" id="SignalP"/>
    </source>
</evidence>
<organism evidence="2 3">
    <name type="scientific">Shimia aestuarii</name>
    <dbReference type="NCBI Taxonomy" id="254406"/>
    <lineage>
        <taxon>Bacteria</taxon>
        <taxon>Pseudomonadati</taxon>
        <taxon>Pseudomonadota</taxon>
        <taxon>Alphaproteobacteria</taxon>
        <taxon>Rhodobacterales</taxon>
        <taxon>Roseobacteraceae</taxon>
    </lineage>
</organism>
<evidence type="ECO:0000313" key="3">
    <source>
        <dbReference type="Proteomes" id="UP000199144"/>
    </source>
</evidence>
<feature type="chain" id="PRO_5011601275" description="MetA-pathway of phenol degradation" evidence="1">
    <location>
        <begin position="21"/>
        <end position="259"/>
    </location>
</feature>
<name>A0A1I4KFS8_9RHOB</name>
<keyword evidence="3" id="KW-1185">Reference proteome</keyword>
<evidence type="ECO:0000313" key="2">
    <source>
        <dbReference type="EMBL" id="SFL77471.1"/>
    </source>
</evidence>
<dbReference type="STRING" id="254406.SAMN04488042_1011456"/>
<dbReference type="AlphaFoldDB" id="A0A1I4KFS8"/>
<dbReference type="EMBL" id="FOTQ01000001">
    <property type="protein sequence ID" value="SFL77471.1"/>
    <property type="molecule type" value="Genomic_DNA"/>
</dbReference>
<proteinExistence type="predicted"/>
<evidence type="ECO:0008006" key="4">
    <source>
        <dbReference type="Google" id="ProtNLM"/>
    </source>
</evidence>
<gene>
    <name evidence="2" type="ORF">SAMN04488042_1011456</name>
</gene>